<feature type="region of interest" description="Disordered" evidence="1">
    <location>
        <begin position="31"/>
        <end position="57"/>
    </location>
</feature>
<sequence length="388" mass="40308">MALILLSLLLLAALAGGFLLWRSRARVAVPAAPARPQRTPLPAAAPASVGAAPRPPVAAAANPPPPLVLPPALVGSFRWLLADDLPGPQRQALTEAMASIRRPPAAVHQMLSPQFLDRASSQALSDLISGEAQIAAKVLASVNAPHHGLSRPVSSIGQAITFLGLNTVRSICLRDLLDDSFPHRPAALRQTTRELWNASALASELCSRLAARLGLADSGTLVAQTLLSFLGHLAMSTLLAAKDEDPASTGPLLARTARAQAALGLGPAELGGLLLQAWGLPDPIIDGVRAIDRLLVVPAGGRDAETHQRLALAHLCARIGEQLACSSASPASAAGLAGLAMAITDAEESYHLREHLAAPMFARLPELLLSADLAQPLLALQQGMRGPR</sequence>
<dbReference type="PANTHER" id="PTHR33525">
    <property type="match status" value="1"/>
</dbReference>
<dbReference type="SUPFAM" id="SSF109604">
    <property type="entry name" value="HD-domain/PDEase-like"/>
    <property type="match status" value="1"/>
</dbReference>
<comment type="caution">
    <text evidence="3">The sequence shown here is derived from an EMBL/GenBank/DDBJ whole genome shotgun (WGS) entry which is preliminary data.</text>
</comment>
<dbReference type="InterPro" id="IPR013976">
    <property type="entry name" value="HDOD"/>
</dbReference>
<dbReference type="PANTHER" id="PTHR33525:SF4">
    <property type="entry name" value="CYCLIC DI-GMP PHOSPHODIESTERASE CDGJ"/>
    <property type="match status" value="1"/>
</dbReference>
<name>A0A480AN33_9BURK</name>
<dbReference type="InterPro" id="IPR052340">
    <property type="entry name" value="RNase_Y/CdgJ"/>
</dbReference>
<evidence type="ECO:0000256" key="1">
    <source>
        <dbReference type="SAM" id="MobiDB-lite"/>
    </source>
</evidence>
<reference evidence="4" key="1">
    <citation type="submission" date="2019-03" db="EMBL/GenBank/DDBJ databases">
        <title>Aquabacterium pictum sp.nov., the first bacteriochlorophyll a-containing freshwater bacterium in the genus Aquabacterium of the class Betaproteobacteria.</title>
        <authorList>
            <person name="Hirose S."/>
            <person name="Tank M."/>
            <person name="Hara E."/>
            <person name="Tamaki H."/>
            <person name="Takaichi S."/>
            <person name="Haruta S."/>
            <person name="Hanada S."/>
        </authorList>
    </citation>
    <scope>NUCLEOTIDE SEQUENCE [LARGE SCALE GENOMIC DNA]</scope>
    <source>
        <strain evidence="4">W35</strain>
    </source>
</reference>
<dbReference type="AlphaFoldDB" id="A0A480AN33"/>
<evidence type="ECO:0000313" key="3">
    <source>
        <dbReference type="EMBL" id="GCL63004.1"/>
    </source>
</evidence>
<evidence type="ECO:0000259" key="2">
    <source>
        <dbReference type="PROSITE" id="PS51833"/>
    </source>
</evidence>
<dbReference type="Pfam" id="PF08668">
    <property type="entry name" value="HDOD"/>
    <property type="match status" value="1"/>
</dbReference>
<dbReference type="Proteomes" id="UP000301751">
    <property type="component" value="Unassembled WGS sequence"/>
</dbReference>
<dbReference type="Gene3D" id="1.10.3210.10">
    <property type="entry name" value="Hypothetical protein af1432"/>
    <property type="match status" value="1"/>
</dbReference>
<keyword evidence="4" id="KW-1185">Reference proteome</keyword>
<accession>A0A480AN33</accession>
<gene>
    <name evidence="3" type="ORF">AQPW35_20850</name>
</gene>
<dbReference type="RefSeq" id="WP_162520757.1">
    <property type="nucleotide sequence ID" value="NZ_BJCL01000004.1"/>
</dbReference>
<evidence type="ECO:0000313" key="4">
    <source>
        <dbReference type="Proteomes" id="UP000301751"/>
    </source>
</evidence>
<feature type="domain" description="HDOD" evidence="2">
    <location>
        <begin position="100"/>
        <end position="294"/>
    </location>
</feature>
<organism evidence="3 4">
    <name type="scientific">Pseudaquabacterium pictum</name>
    <dbReference type="NCBI Taxonomy" id="2315236"/>
    <lineage>
        <taxon>Bacteria</taxon>
        <taxon>Pseudomonadati</taxon>
        <taxon>Pseudomonadota</taxon>
        <taxon>Betaproteobacteria</taxon>
        <taxon>Burkholderiales</taxon>
        <taxon>Sphaerotilaceae</taxon>
        <taxon>Pseudaquabacterium</taxon>
    </lineage>
</organism>
<protein>
    <recommendedName>
        <fullName evidence="2">HDOD domain-containing protein</fullName>
    </recommendedName>
</protein>
<proteinExistence type="predicted"/>
<dbReference type="PROSITE" id="PS51833">
    <property type="entry name" value="HDOD"/>
    <property type="match status" value="1"/>
</dbReference>
<dbReference type="EMBL" id="BJCL01000004">
    <property type="protein sequence ID" value="GCL63004.1"/>
    <property type="molecule type" value="Genomic_DNA"/>
</dbReference>